<keyword evidence="3" id="KW-1185">Reference proteome</keyword>
<sequence length="121" mass="13465">MPLNTESSEVTKPTSKPSVSSSSLKLKSKEHWEDIVENDRPHEGDLDNSNNWSWHELGNEQCQIANAPNSSLPNLSSEDTTPNIIRTNSEAELALKEMAKNNNEENTNVDKRSSCDNLEGI</sequence>
<evidence type="ECO:0000313" key="3">
    <source>
        <dbReference type="Proteomes" id="UP000789831"/>
    </source>
</evidence>
<dbReference type="AlphaFoldDB" id="A0A9N9F413"/>
<evidence type="ECO:0000256" key="1">
    <source>
        <dbReference type="SAM" id="MobiDB-lite"/>
    </source>
</evidence>
<accession>A0A9N9F413</accession>
<dbReference type="EMBL" id="CAJVPL010000553">
    <property type="protein sequence ID" value="CAG8509086.1"/>
    <property type="molecule type" value="Genomic_DNA"/>
</dbReference>
<name>A0A9N9F413_9GLOM</name>
<comment type="caution">
    <text evidence="2">The sequence shown here is derived from an EMBL/GenBank/DDBJ whole genome shotgun (WGS) entry which is preliminary data.</text>
</comment>
<reference evidence="2" key="1">
    <citation type="submission" date="2021-06" db="EMBL/GenBank/DDBJ databases">
        <authorList>
            <person name="Kallberg Y."/>
            <person name="Tangrot J."/>
            <person name="Rosling A."/>
        </authorList>
    </citation>
    <scope>NUCLEOTIDE SEQUENCE</scope>
    <source>
        <strain evidence="2">MT106</strain>
    </source>
</reference>
<dbReference type="OrthoDB" id="2384442at2759"/>
<dbReference type="Proteomes" id="UP000789831">
    <property type="component" value="Unassembled WGS sequence"/>
</dbReference>
<evidence type="ECO:0000313" key="2">
    <source>
        <dbReference type="EMBL" id="CAG8509086.1"/>
    </source>
</evidence>
<feature type="region of interest" description="Disordered" evidence="1">
    <location>
        <begin position="99"/>
        <end position="121"/>
    </location>
</feature>
<organism evidence="2 3">
    <name type="scientific">Ambispora gerdemannii</name>
    <dbReference type="NCBI Taxonomy" id="144530"/>
    <lineage>
        <taxon>Eukaryota</taxon>
        <taxon>Fungi</taxon>
        <taxon>Fungi incertae sedis</taxon>
        <taxon>Mucoromycota</taxon>
        <taxon>Glomeromycotina</taxon>
        <taxon>Glomeromycetes</taxon>
        <taxon>Archaeosporales</taxon>
        <taxon>Ambisporaceae</taxon>
        <taxon>Ambispora</taxon>
    </lineage>
</organism>
<feature type="compositionally biased region" description="Basic and acidic residues" evidence="1">
    <location>
        <begin position="27"/>
        <end position="45"/>
    </location>
</feature>
<feature type="compositionally biased region" description="Basic and acidic residues" evidence="1">
    <location>
        <begin position="99"/>
        <end position="114"/>
    </location>
</feature>
<proteinExistence type="predicted"/>
<gene>
    <name evidence="2" type="ORF">AGERDE_LOCUS4646</name>
</gene>
<feature type="region of interest" description="Disordered" evidence="1">
    <location>
        <begin position="1"/>
        <end position="52"/>
    </location>
</feature>
<protein>
    <submittedName>
        <fullName evidence="2">1405_t:CDS:1</fullName>
    </submittedName>
</protein>
<feature type="compositionally biased region" description="Low complexity" evidence="1">
    <location>
        <begin position="10"/>
        <end position="25"/>
    </location>
</feature>